<protein>
    <submittedName>
        <fullName evidence="8">MFS transporter</fullName>
    </submittedName>
</protein>
<dbReference type="RefSeq" id="WP_203913026.1">
    <property type="nucleotide sequence ID" value="NZ_BONY01000065.1"/>
</dbReference>
<evidence type="ECO:0000313" key="9">
    <source>
        <dbReference type="Proteomes" id="UP000612899"/>
    </source>
</evidence>
<proteinExistence type="predicted"/>
<dbReference type="InterPro" id="IPR011701">
    <property type="entry name" value="MFS"/>
</dbReference>
<evidence type="ECO:0000256" key="3">
    <source>
        <dbReference type="ARBA" id="ARBA00022692"/>
    </source>
</evidence>
<accession>A0A8J3VJC7</accession>
<feature type="compositionally biased region" description="Polar residues" evidence="6">
    <location>
        <begin position="1"/>
        <end position="10"/>
    </location>
</feature>
<feature type="transmembrane region" description="Helical" evidence="7">
    <location>
        <begin position="64"/>
        <end position="88"/>
    </location>
</feature>
<feature type="transmembrane region" description="Helical" evidence="7">
    <location>
        <begin position="273"/>
        <end position="294"/>
    </location>
</feature>
<evidence type="ECO:0000313" key="8">
    <source>
        <dbReference type="EMBL" id="GIH09294.1"/>
    </source>
</evidence>
<dbReference type="PANTHER" id="PTHR23513">
    <property type="entry name" value="INTEGRAL MEMBRANE EFFLUX PROTEIN-RELATED"/>
    <property type="match status" value="1"/>
</dbReference>
<dbReference type="AlphaFoldDB" id="A0A8J3VJC7"/>
<feature type="transmembrane region" description="Helical" evidence="7">
    <location>
        <begin position="329"/>
        <end position="352"/>
    </location>
</feature>
<organism evidence="8 9">
    <name type="scientific">Rhizocola hellebori</name>
    <dbReference type="NCBI Taxonomy" id="1392758"/>
    <lineage>
        <taxon>Bacteria</taxon>
        <taxon>Bacillati</taxon>
        <taxon>Actinomycetota</taxon>
        <taxon>Actinomycetes</taxon>
        <taxon>Micromonosporales</taxon>
        <taxon>Micromonosporaceae</taxon>
        <taxon>Rhizocola</taxon>
    </lineage>
</organism>
<feature type="transmembrane region" description="Helical" evidence="7">
    <location>
        <begin position="364"/>
        <end position="387"/>
    </location>
</feature>
<reference evidence="8" key="1">
    <citation type="submission" date="2021-01" db="EMBL/GenBank/DDBJ databases">
        <title>Whole genome shotgun sequence of Rhizocola hellebori NBRC 109834.</title>
        <authorList>
            <person name="Komaki H."/>
            <person name="Tamura T."/>
        </authorList>
    </citation>
    <scope>NUCLEOTIDE SEQUENCE</scope>
    <source>
        <strain evidence="8">NBRC 109834</strain>
    </source>
</reference>
<sequence length="439" mass="45701">MPHPVSTSSTPPDPQSEERTATYGEVFASKEYRAVFAATVLSWVGDYLAKIAVTSLVFAQTGSAAAAAATFAISFAPWLLMGPVLTALADRLPKRTVMIVSDLARMMCIALVALPGLPIPVIIGLLFLTALGNPPYDASRSSLLATLLPGDKLVVGLSLQISFGQAAQLSGYLTGGVLAAINPRAAILIDSATFGLSAILLALFVKHRPATVAGERRNILRETGEGFSMVFGTPALRAITLLIFSGMLFGALPEGLGVVWADSLNPSSPAERGLYQGLIMLSPAVGFILGGLIVGRLVSPTRRRALIRPLAICAPATLIPSIFHPPLALVCAMGVGLGFCIAGVLPAANGLFVQALPNTHRARAFGVVQSGMQLIQGFSIIAAGWMAQPASKLPVVIGLWSIVGIIVMALTAVLLWPNKDGFATAIERARLINEAPAAG</sequence>
<evidence type="ECO:0000256" key="2">
    <source>
        <dbReference type="ARBA" id="ARBA00022475"/>
    </source>
</evidence>
<dbReference type="Pfam" id="PF07690">
    <property type="entry name" value="MFS_1"/>
    <property type="match status" value="1"/>
</dbReference>
<dbReference type="InterPro" id="IPR036259">
    <property type="entry name" value="MFS_trans_sf"/>
</dbReference>
<keyword evidence="2" id="KW-1003">Cell membrane</keyword>
<feature type="transmembrane region" description="Helical" evidence="7">
    <location>
        <begin position="393"/>
        <end position="416"/>
    </location>
</feature>
<evidence type="ECO:0000256" key="4">
    <source>
        <dbReference type="ARBA" id="ARBA00022989"/>
    </source>
</evidence>
<evidence type="ECO:0000256" key="6">
    <source>
        <dbReference type="SAM" id="MobiDB-lite"/>
    </source>
</evidence>
<dbReference type="EMBL" id="BONY01000065">
    <property type="protein sequence ID" value="GIH09294.1"/>
    <property type="molecule type" value="Genomic_DNA"/>
</dbReference>
<dbReference type="Gene3D" id="1.20.1250.20">
    <property type="entry name" value="MFS general substrate transporter like domains"/>
    <property type="match status" value="1"/>
</dbReference>
<comment type="caution">
    <text evidence="8">The sequence shown here is derived from an EMBL/GenBank/DDBJ whole genome shotgun (WGS) entry which is preliminary data.</text>
</comment>
<gene>
    <name evidence="8" type="ORF">Rhe02_73610</name>
</gene>
<feature type="transmembrane region" description="Helical" evidence="7">
    <location>
        <begin position="306"/>
        <end position="323"/>
    </location>
</feature>
<feature type="region of interest" description="Disordered" evidence="6">
    <location>
        <begin position="1"/>
        <end position="20"/>
    </location>
</feature>
<feature type="transmembrane region" description="Helical" evidence="7">
    <location>
        <begin position="109"/>
        <end position="131"/>
    </location>
</feature>
<feature type="transmembrane region" description="Helical" evidence="7">
    <location>
        <begin position="226"/>
        <end position="253"/>
    </location>
</feature>
<evidence type="ECO:0000256" key="7">
    <source>
        <dbReference type="SAM" id="Phobius"/>
    </source>
</evidence>
<comment type="subcellular location">
    <subcellularLocation>
        <location evidence="1">Cell membrane</location>
        <topology evidence="1">Multi-pass membrane protein</topology>
    </subcellularLocation>
</comment>
<evidence type="ECO:0000256" key="1">
    <source>
        <dbReference type="ARBA" id="ARBA00004651"/>
    </source>
</evidence>
<name>A0A8J3VJC7_9ACTN</name>
<dbReference type="PANTHER" id="PTHR23513:SF11">
    <property type="entry name" value="STAPHYLOFERRIN A TRANSPORTER"/>
    <property type="match status" value="1"/>
</dbReference>
<dbReference type="GO" id="GO:0005886">
    <property type="term" value="C:plasma membrane"/>
    <property type="evidence" value="ECO:0007669"/>
    <property type="project" value="UniProtKB-SubCell"/>
</dbReference>
<keyword evidence="4 7" id="KW-1133">Transmembrane helix</keyword>
<keyword evidence="5 7" id="KW-0472">Membrane</keyword>
<feature type="transmembrane region" description="Helical" evidence="7">
    <location>
        <begin position="185"/>
        <end position="205"/>
    </location>
</feature>
<keyword evidence="9" id="KW-1185">Reference proteome</keyword>
<dbReference type="CDD" id="cd06173">
    <property type="entry name" value="MFS_MefA_like"/>
    <property type="match status" value="1"/>
</dbReference>
<keyword evidence="3 7" id="KW-0812">Transmembrane</keyword>
<dbReference type="SUPFAM" id="SSF103473">
    <property type="entry name" value="MFS general substrate transporter"/>
    <property type="match status" value="1"/>
</dbReference>
<dbReference type="GO" id="GO:0022857">
    <property type="term" value="F:transmembrane transporter activity"/>
    <property type="evidence" value="ECO:0007669"/>
    <property type="project" value="InterPro"/>
</dbReference>
<dbReference type="Proteomes" id="UP000612899">
    <property type="component" value="Unassembled WGS sequence"/>
</dbReference>
<evidence type="ECO:0000256" key="5">
    <source>
        <dbReference type="ARBA" id="ARBA00023136"/>
    </source>
</evidence>